<dbReference type="SUPFAM" id="SSF53335">
    <property type="entry name" value="S-adenosyl-L-methionine-dependent methyltransferases"/>
    <property type="match status" value="1"/>
</dbReference>
<dbReference type="Proteomes" id="UP000434223">
    <property type="component" value="Unassembled WGS sequence"/>
</dbReference>
<accession>A0AAW9WES2</accession>
<proteinExistence type="predicted"/>
<dbReference type="EMBL" id="WNME01000007">
    <property type="protein sequence ID" value="MUB63861.1"/>
    <property type="molecule type" value="Genomic_DNA"/>
</dbReference>
<sequence>MGILLRREVNMRIKDLDTLIKENECFIRENDTLEIPANKYEEVSLGKIMLDIENVSKSMEDRGSIIPSNISKANLTASVSEGNFLKKTIKKIDSKLCGNLIYKKHVHEPLKSLFVNFNSNISINCKELLKYNGAEFVDILYRSLLRREPDDNGKQNALVELSSGKLTKLDLINNILYSDEGKIKYVRVKGLVKYNFWAKIKRIIKKIPVLGYFCRLAKSIILAPRYFRKINTSLSLLEQNLNGCRESVKSLEQLSYAGQMDIKKLVSSYEVINNLESQLEHYTEQLKNFVDEQRINEKMQQENAQKQEMLIDQFYLDYNRDLMPDPREEVMEREAVYLPYITEWHQARSKDSLKILDLGCGECEWIELLEKNGYQVTGIDTNLKVIEKAHSISPDFSIIKANAYEYLCGLEDNSIDLITMFHVIEHMTIFDGYKLIIECKRVLSNGGMLILETPNPLNILTATYYFRLDPTHRFPIPKELLEFTVKEAGLNIKETLMLNPLNFIPYTYEEDDPIKDIIFRFNMEQAYSVLAVKG</sequence>
<dbReference type="Gene3D" id="3.40.50.150">
    <property type="entry name" value="Vaccinia Virus protein VP39"/>
    <property type="match status" value="1"/>
</dbReference>
<dbReference type="CDD" id="cd02440">
    <property type="entry name" value="AdoMet_MTases"/>
    <property type="match status" value="1"/>
</dbReference>
<evidence type="ECO:0000259" key="3">
    <source>
        <dbReference type="Pfam" id="PF13946"/>
    </source>
</evidence>
<evidence type="ECO:0000313" key="5">
    <source>
        <dbReference type="Proteomes" id="UP000434223"/>
    </source>
</evidence>
<gene>
    <name evidence="4" type="ORF">GNE07_12440</name>
</gene>
<dbReference type="InterPro" id="IPR013216">
    <property type="entry name" value="Methyltransf_11"/>
</dbReference>
<feature type="coiled-coil region" evidence="1">
    <location>
        <begin position="234"/>
        <end position="292"/>
    </location>
</feature>
<dbReference type="Pfam" id="PF08241">
    <property type="entry name" value="Methyltransf_11"/>
    <property type="match status" value="1"/>
</dbReference>
<dbReference type="PANTHER" id="PTHR43861">
    <property type="entry name" value="TRANS-ACONITATE 2-METHYLTRANSFERASE-RELATED"/>
    <property type="match status" value="1"/>
</dbReference>
<feature type="domain" description="Methyltransferase type 11" evidence="2">
    <location>
        <begin position="356"/>
        <end position="451"/>
    </location>
</feature>
<dbReference type="AlphaFoldDB" id="A0AAW9WES2"/>
<evidence type="ECO:0000313" key="4">
    <source>
        <dbReference type="EMBL" id="MUB63861.1"/>
    </source>
</evidence>
<keyword evidence="4" id="KW-0489">Methyltransferase</keyword>
<keyword evidence="1" id="KW-0175">Coiled coil</keyword>
<feature type="domain" description="DUF4214" evidence="3">
    <location>
        <begin position="134"/>
        <end position="182"/>
    </location>
</feature>
<organism evidence="4 5">
    <name type="scientific">Hungatella hathewayi</name>
    <dbReference type="NCBI Taxonomy" id="154046"/>
    <lineage>
        <taxon>Bacteria</taxon>
        <taxon>Bacillati</taxon>
        <taxon>Bacillota</taxon>
        <taxon>Clostridia</taxon>
        <taxon>Lachnospirales</taxon>
        <taxon>Lachnospiraceae</taxon>
        <taxon>Hungatella</taxon>
    </lineage>
</organism>
<protein>
    <submittedName>
        <fullName evidence="4">Methyltransferase domain-containing protein</fullName>
    </submittedName>
</protein>
<dbReference type="InterPro" id="IPR029063">
    <property type="entry name" value="SAM-dependent_MTases_sf"/>
</dbReference>
<dbReference type="Pfam" id="PF13946">
    <property type="entry name" value="DUF4214"/>
    <property type="match status" value="1"/>
</dbReference>
<evidence type="ECO:0000259" key="2">
    <source>
        <dbReference type="Pfam" id="PF08241"/>
    </source>
</evidence>
<dbReference type="GO" id="GO:0008757">
    <property type="term" value="F:S-adenosylmethionine-dependent methyltransferase activity"/>
    <property type="evidence" value="ECO:0007669"/>
    <property type="project" value="InterPro"/>
</dbReference>
<name>A0AAW9WES2_9FIRM</name>
<dbReference type="InterPro" id="IPR025282">
    <property type="entry name" value="DUF4214"/>
</dbReference>
<keyword evidence="4" id="KW-0808">Transferase</keyword>
<comment type="caution">
    <text evidence="4">The sequence shown here is derived from an EMBL/GenBank/DDBJ whole genome shotgun (WGS) entry which is preliminary data.</text>
</comment>
<evidence type="ECO:0000256" key="1">
    <source>
        <dbReference type="SAM" id="Coils"/>
    </source>
</evidence>
<dbReference type="GO" id="GO:0032259">
    <property type="term" value="P:methylation"/>
    <property type="evidence" value="ECO:0007669"/>
    <property type="project" value="UniProtKB-KW"/>
</dbReference>
<reference evidence="4 5" key="1">
    <citation type="submission" date="2019-09" db="EMBL/GenBank/DDBJ databases">
        <title>Draft genome sequencing of Hungatella hathewayi 123Y-2.</title>
        <authorList>
            <person name="Lv Q."/>
            <person name="Li S."/>
        </authorList>
    </citation>
    <scope>NUCLEOTIDE SEQUENCE [LARGE SCALE GENOMIC DNA]</scope>
    <source>
        <strain evidence="4 5">123Y-2</strain>
    </source>
</reference>